<keyword evidence="2" id="KW-1185">Reference proteome</keyword>
<dbReference type="EMBL" id="JAAAXW010000363">
    <property type="protein sequence ID" value="KAF9537787.1"/>
    <property type="molecule type" value="Genomic_DNA"/>
</dbReference>
<gene>
    <name evidence="1" type="ORF">EC957_007674</name>
</gene>
<dbReference type="AlphaFoldDB" id="A0A9P6EYE4"/>
<dbReference type="SUPFAM" id="SSF52047">
    <property type="entry name" value="RNI-like"/>
    <property type="match status" value="1"/>
</dbReference>
<dbReference type="Proteomes" id="UP000723463">
    <property type="component" value="Unassembled WGS sequence"/>
</dbReference>
<accession>A0A9P6EYE4</accession>
<evidence type="ECO:0000313" key="2">
    <source>
        <dbReference type="Proteomes" id="UP000723463"/>
    </source>
</evidence>
<proteinExistence type="predicted"/>
<evidence type="ECO:0000313" key="1">
    <source>
        <dbReference type="EMBL" id="KAF9537787.1"/>
    </source>
</evidence>
<protein>
    <submittedName>
        <fullName evidence="1">Uncharacterized protein</fullName>
    </submittedName>
</protein>
<organism evidence="1 2">
    <name type="scientific">Mortierella hygrophila</name>
    <dbReference type="NCBI Taxonomy" id="979708"/>
    <lineage>
        <taxon>Eukaryota</taxon>
        <taxon>Fungi</taxon>
        <taxon>Fungi incertae sedis</taxon>
        <taxon>Mucoromycota</taxon>
        <taxon>Mortierellomycotina</taxon>
        <taxon>Mortierellomycetes</taxon>
        <taxon>Mortierellales</taxon>
        <taxon>Mortierellaceae</taxon>
        <taxon>Mortierella</taxon>
    </lineage>
</organism>
<comment type="caution">
    <text evidence="1">The sequence shown here is derived from an EMBL/GenBank/DDBJ whole genome shotgun (WGS) entry which is preliminary data.</text>
</comment>
<reference evidence="1" key="1">
    <citation type="journal article" date="2020" name="Fungal Divers.">
        <title>Resolving the Mortierellaceae phylogeny through synthesis of multi-gene phylogenetics and phylogenomics.</title>
        <authorList>
            <person name="Vandepol N."/>
            <person name="Liber J."/>
            <person name="Desiro A."/>
            <person name="Na H."/>
            <person name="Kennedy M."/>
            <person name="Barry K."/>
            <person name="Grigoriev I.V."/>
            <person name="Miller A.N."/>
            <person name="O'Donnell K."/>
            <person name="Stajich J.E."/>
            <person name="Bonito G."/>
        </authorList>
    </citation>
    <scope>NUCLEOTIDE SEQUENCE</scope>
    <source>
        <strain evidence="1">NRRL 2591</strain>
    </source>
</reference>
<name>A0A9P6EYE4_9FUNG</name>
<sequence>MSTSFPLPPECLHMVICHLAVESDRRSLASLLCVNKYLCSATLPVMYADPFRLRLFSVFSMEEPEKPFSLIKLLSLIKSLLLSLPEGQTVTDLLRAAYLHNASVSTSTDDKATAHQEQEAPPSIPATVATMTPIPYYSFLTHVEFEVHSFSEGIFDTPRFPSSSAIRDYLEKNGHVERYTWRDITGHLDYYNRSEIIYQTVSRDLRRDLTWALCVNGAERIQRLVIPISDISRYLAIVGRLQVLSYVTFLLDSDLKPTLFFGQQFEEGDREALELRQGEREGHMEEMILFVQEHCQRFPNTLTQGQCITDMFTTEEWPKEVHDRLFKSLPLLHKPQFIDNTNWGQFFAGAQDIDLSAVKFIRTRLIKPEEPVFDQVIEQVEPFLHRCRALEDVQISSSGEDAFRWAVDERKQFEREIEDGRATPSRRPLVPLRQLHISFDYDPSSGGLFDDTVFAFQETLENIFISISRTVEQNSTQSLEFSIGDNNNSNNYQSYWKLPQLSRLAVATGHIFLRVHPKFLQRCTQVMHISLVDMRWEYSLDQIDHWESAKLLRLESLTLEGTAAISFHPDTLKYALELQKLHLQMVQDEDDFTCFIPPVEELDAIIKGESTTDSGGSDSVDDGKTPSLLAPLARRPVWTWDWELPKLTDMTLIGEHAYRFQFKMLDGTPNLINLSLSIASTTARHQRTIHLKELTKPGSQQQQQQTHDGEEIYQEQQDLEYIFVPTLKHLCLFGSWRITTHVLQTLFSRVAPEISNLVMSSCLGHDFSEWVDATKQYLHGLDVAELQMDVSEEEMADAGLVEPMTGERMCGYRSVGHWLKETPTGRMLETPAWYHVLGT</sequence>